<reference evidence="3" key="1">
    <citation type="submission" date="2020-10" db="EMBL/GenBank/DDBJ databases">
        <authorList>
            <person name="Gilroy R."/>
        </authorList>
    </citation>
    <scope>NUCLEOTIDE SEQUENCE</scope>
    <source>
        <strain evidence="3">2889</strain>
    </source>
</reference>
<feature type="transmembrane region" description="Helical" evidence="1">
    <location>
        <begin position="128"/>
        <end position="147"/>
    </location>
</feature>
<reference evidence="3" key="2">
    <citation type="journal article" date="2021" name="PeerJ">
        <title>Extensive microbial diversity within the chicken gut microbiome revealed by metagenomics and culture.</title>
        <authorList>
            <person name="Gilroy R."/>
            <person name="Ravi A."/>
            <person name="Getino M."/>
            <person name="Pursley I."/>
            <person name="Horton D.L."/>
            <person name="Alikhan N.F."/>
            <person name="Baker D."/>
            <person name="Gharbi K."/>
            <person name="Hall N."/>
            <person name="Watson M."/>
            <person name="Adriaenssens E.M."/>
            <person name="Foster-Nyarko E."/>
            <person name="Jarju S."/>
            <person name="Secka A."/>
            <person name="Antonio M."/>
            <person name="Oren A."/>
            <person name="Chaudhuri R.R."/>
            <person name="La Ragione R."/>
            <person name="Hildebrand F."/>
            <person name="Pallen M.J."/>
        </authorList>
    </citation>
    <scope>NUCLEOTIDE SEQUENCE</scope>
    <source>
        <strain evidence="3">2889</strain>
    </source>
</reference>
<name>A0A9D9H1N5_9BACT</name>
<feature type="transmembrane region" description="Helical" evidence="1">
    <location>
        <begin position="42"/>
        <end position="60"/>
    </location>
</feature>
<feature type="domain" description="Lipid A biosynthesis N-terminal" evidence="2">
    <location>
        <begin position="133"/>
        <end position="204"/>
    </location>
</feature>
<dbReference type="SMART" id="SM01259">
    <property type="entry name" value="LAB_N"/>
    <property type="match status" value="2"/>
</dbReference>
<feature type="transmembrane region" description="Helical" evidence="1">
    <location>
        <begin position="6"/>
        <end position="30"/>
    </location>
</feature>
<dbReference type="GO" id="GO:0016020">
    <property type="term" value="C:membrane"/>
    <property type="evidence" value="ECO:0007669"/>
    <property type="project" value="GOC"/>
</dbReference>
<dbReference type="GO" id="GO:0009245">
    <property type="term" value="P:lipid A biosynthetic process"/>
    <property type="evidence" value="ECO:0007669"/>
    <property type="project" value="InterPro"/>
</dbReference>
<feature type="transmembrane region" description="Helical" evidence="1">
    <location>
        <begin position="159"/>
        <end position="180"/>
    </location>
</feature>
<dbReference type="GO" id="GO:0008915">
    <property type="term" value="F:lipid-A-disaccharide synthase activity"/>
    <property type="evidence" value="ECO:0007669"/>
    <property type="project" value="InterPro"/>
</dbReference>
<dbReference type="EMBL" id="JADIMZ010000032">
    <property type="protein sequence ID" value="MBO8432127.1"/>
    <property type="molecule type" value="Genomic_DNA"/>
</dbReference>
<evidence type="ECO:0000313" key="4">
    <source>
        <dbReference type="Proteomes" id="UP000823612"/>
    </source>
</evidence>
<dbReference type="Pfam" id="PF07578">
    <property type="entry name" value="LAB_N"/>
    <property type="match status" value="2"/>
</dbReference>
<dbReference type="Proteomes" id="UP000823612">
    <property type="component" value="Unassembled WGS sequence"/>
</dbReference>
<comment type="caution">
    <text evidence="3">The sequence shown here is derived from an EMBL/GenBank/DDBJ whole genome shotgun (WGS) entry which is preliminary data.</text>
</comment>
<evidence type="ECO:0000256" key="1">
    <source>
        <dbReference type="SAM" id="Phobius"/>
    </source>
</evidence>
<accession>A0A9D9H1N5</accession>
<feature type="domain" description="Lipid A biosynthesis N-terminal" evidence="2">
    <location>
        <begin position="12"/>
        <end position="83"/>
    </location>
</feature>
<feature type="transmembrane region" description="Helical" evidence="1">
    <location>
        <begin position="186"/>
        <end position="206"/>
    </location>
</feature>
<sequence length="211" mass="24465">MLSQENVGIYLIGFTAQLLFSARLLLQWLISEKTHKVQSPNIYWILSIAGAWLLTLYGWFREDFSIILGQIITYYIYMWNLRAKKIWQPLPRLLRWILVLTPVIALLFCLRDADRFFGSLFRNPDVSIGLLVFGSLGQVVFTLRFIYQIVYSYRHGESVLPVGFWLLSLVGATTIMAYGIVRSDPVLILGQSFGWVAYLRNIMIGFRQKKD</sequence>
<evidence type="ECO:0000313" key="3">
    <source>
        <dbReference type="EMBL" id="MBO8432127.1"/>
    </source>
</evidence>
<keyword evidence="1" id="KW-0812">Transmembrane</keyword>
<proteinExistence type="predicted"/>
<dbReference type="InterPro" id="IPR011499">
    <property type="entry name" value="Lipid_A_biosynth_N"/>
</dbReference>
<feature type="transmembrane region" description="Helical" evidence="1">
    <location>
        <begin position="66"/>
        <end position="81"/>
    </location>
</feature>
<dbReference type="AlphaFoldDB" id="A0A9D9H1N5"/>
<evidence type="ECO:0000259" key="2">
    <source>
        <dbReference type="SMART" id="SM01259"/>
    </source>
</evidence>
<keyword evidence="1" id="KW-1133">Transmembrane helix</keyword>
<keyword evidence="1" id="KW-0472">Membrane</keyword>
<feature type="transmembrane region" description="Helical" evidence="1">
    <location>
        <begin position="93"/>
        <end position="113"/>
    </location>
</feature>
<organism evidence="3 4">
    <name type="scientific">Candidatus Pullibacteroides excrementavium</name>
    <dbReference type="NCBI Taxonomy" id="2840905"/>
    <lineage>
        <taxon>Bacteria</taxon>
        <taxon>Pseudomonadati</taxon>
        <taxon>Bacteroidota</taxon>
        <taxon>Bacteroidia</taxon>
        <taxon>Bacteroidales</taxon>
        <taxon>Candidatus Pullibacteroides</taxon>
    </lineage>
</organism>
<protein>
    <submittedName>
        <fullName evidence="3">Lipid-A-disaccharide synthase N-terminal domain-containing protein</fullName>
    </submittedName>
</protein>
<dbReference type="Gene3D" id="1.20.1280.290">
    <property type="match status" value="1"/>
</dbReference>
<gene>
    <name evidence="3" type="ORF">IAB08_02380</name>
</gene>